<dbReference type="AlphaFoldDB" id="W2TPM1"/>
<organism evidence="1 2">
    <name type="scientific">Necator americanus</name>
    <name type="common">Human hookworm</name>
    <dbReference type="NCBI Taxonomy" id="51031"/>
    <lineage>
        <taxon>Eukaryota</taxon>
        <taxon>Metazoa</taxon>
        <taxon>Ecdysozoa</taxon>
        <taxon>Nematoda</taxon>
        <taxon>Chromadorea</taxon>
        <taxon>Rhabditida</taxon>
        <taxon>Rhabditina</taxon>
        <taxon>Rhabditomorpha</taxon>
        <taxon>Strongyloidea</taxon>
        <taxon>Ancylostomatidae</taxon>
        <taxon>Bunostominae</taxon>
        <taxon>Necator</taxon>
    </lineage>
</organism>
<dbReference type="EMBL" id="KI658038">
    <property type="protein sequence ID" value="ETN84030.1"/>
    <property type="molecule type" value="Genomic_DNA"/>
</dbReference>
<reference evidence="2" key="1">
    <citation type="journal article" date="2014" name="Nat. Genet.">
        <title>Genome of the human hookworm Necator americanus.</title>
        <authorList>
            <person name="Tang Y.T."/>
            <person name="Gao X."/>
            <person name="Rosa B.A."/>
            <person name="Abubucker S."/>
            <person name="Hallsworth-Pepin K."/>
            <person name="Martin J."/>
            <person name="Tyagi R."/>
            <person name="Heizer E."/>
            <person name="Zhang X."/>
            <person name="Bhonagiri-Palsikar V."/>
            <person name="Minx P."/>
            <person name="Warren W.C."/>
            <person name="Wang Q."/>
            <person name="Zhan B."/>
            <person name="Hotez P.J."/>
            <person name="Sternberg P.W."/>
            <person name="Dougall A."/>
            <person name="Gaze S.T."/>
            <person name="Mulvenna J."/>
            <person name="Sotillo J."/>
            <person name="Ranganathan S."/>
            <person name="Rabelo E.M."/>
            <person name="Wilson R.K."/>
            <person name="Felgner P.L."/>
            <person name="Bethony J."/>
            <person name="Hawdon J.M."/>
            <person name="Gasser R.B."/>
            <person name="Loukas A."/>
            <person name="Mitreva M."/>
        </authorList>
    </citation>
    <scope>NUCLEOTIDE SEQUENCE [LARGE SCALE GENOMIC DNA]</scope>
</reference>
<evidence type="ECO:0000313" key="2">
    <source>
        <dbReference type="Proteomes" id="UP000053676"/>
    </source>
</evidence>
<evidence type="ECO:0000313" key="1">
    <source>
        <dbReference type="EMBL" id="ETN84030.1"/>
    </source>
</evidence>
<gene>
    <name evidence="1" type="ORF">NECAME_17279</name>
</gene>
<sequence length="151" mass="16062">MNFIRNVSILGYCPIDDVLCDITVIRALITTGTPVTGTGRGIATNFSQSFRNSGSISAIVSGSTPSGSGRCCCSWQAGHVTSSFLAEEATATTTRTRRNSREARRVLLRRLITLTTPSSSIVVLHLQMPILLTSGSTDQYSITGYSTSIPG</sequence>
<dbReference type="KEGG" id="nai:NECAME_17279"/>
<name>W2TPM1_NECAM</name>
<protein>
    <submittedName>
        <fullName evidence="1">Uncharacterized protein</fullName>
    </submittedName>
</protein>
<dbReference type="Proteomes" id="UP000053676">
    <property type="component" value="Unassembled WGS sequence"/>
</dbReference>
<accession>W2TPM1</accession>
<proteinExistence type="predicted"/>
<keyword evidence="2" id="KW-1185">Reference proteome</keyword>